<proteinExistence type="predicted"/>
<evidence type="ECO:0000256" key="1">
    <source>
        <dbReference type="SAM" id="MobiDB-lite"/>
    </source>
</evidence>
<dbReference type="EMBL" id="ML732345">
    <property type="protein sequence ID" value="KAB8069345.1"/>
    <property type="molecule type" value="Genomic_DNA"/>
</dbReference>
<dbReference type="OrthoDB" id="9985428at2759"/>
<dbReference type="PANTHER" id="PTHR35596:SF1">
    <property type="entry name" value="MICROBIAL-TYPE PARG CATALYTIC DOMAIN-CONTAINING PROTEIN"/>
    <property type="match status" value="1"/>
</dbReference>
<dbReference type="PANTHER" id="PTHR35596">
    <property type="entry name" value="DUF2263 DOMAIN-CONTAINING PROTEIN"/>
    <property type="match status" value="1"/>
</dbReference>
<feature type="compositionally biased region" description="Basic and acidic residues" evidence="1">
    <location>
        <begin position="19"/>
        <end position="33"/>
    </location>
</feature>
<keyword evidence="4" id="KW-1185">Reference proteome</keyword>
<evidence type="ECO:0000313" key="3">
    <source>
        <dbReference type="EMBL" id="KAB8069345.1"/>
    </source>
</evidence>
<dbReference type="InterPro" id="IPR019261">
    <property type="entry name" value="PARG_cat_microbial"/>
</dbReference>
<dbReference type="Pfam" id="PF10021">
    <property type="entry name" value="PARG_cat_microb"/>
    <property type="match status" value="1"/>
</dbReference>
<gene>
    <name evidence="3" type="ORF">BDV29DRAFT_182911</name>
</gene>
<feature type="domain" description="Microbial-type PARG catalytic" evidence="2">
    <location>
        <begin position="82"/>
        <end position="177"/>
    </location>
</feature>
<dbReference type="Gene3D" id="3.40.220.10">
    <property type="entry name" value="Leucine Aminopeptidase, subunit E, domain 1"/>
    <property type="match status" value="1"/>
</dbReference>
<feature type="region of interest" description="Disordered" evidence="1">
    <location>
        <begin position="1"/>
        <end position="38"/>
    </location>
</feature>
<organism evidence="3 4">
    <name type="scientific">Aspergillus leporis</name>
    <dbReference type="NCBI Taxonomy" id="41062"/>
    <lineage>
        <taxon>Eukaryota</taxon>
        <taxon>Fungi</taxon>
        <taxon>Dikarya</taxon>
        <taxon>Ascomycota</taxon>
        <taxon>Pezizomycotina</taxon>
        <taxon>Eurotiomycetes</taxon>
        <taxon>Eurotiomycetidae</taxon>
        <taxon>Eurotiales</taxon>
        <taxon>Aspergillaceae</taxon>
        <taxon>Aspergillus</taxon>
        <taxon>Aspergillus subgen. Circumdati</taxon>
    </lineage>
</organism>
<reference evidence="3 4" key="1">
    <citation type="submission" date="2019-04" db="EMBL/GenBank/DDBJ databases">
        <title>Friends and foes A comparative genomics study of 23 Aspergillus species from section Flavi.</title>
        <authorList>
            <consortium name="DOE Joint Genome Institute"/>
            <person name="Kjaerbolling I."/>
            <person name="Vesth T."/>
            <person name="Frisvad J.C."/>
            <person name="Nybo J.L."/>
            <person name="Theobald S."/>
            <person name="Kildgaard S."/>
            <person name="Isbrandt T."/>
            <person name="Kuo A."/>
            <person name="Sato A."/>
            <person name="Lyhne E.K."/>
            <person name="Kogle M.E."/>
            <person name="Wiebenga A."/>
            <person name="Kun R.S."/>
            <person name="Lubbers R.J."/>
            <person name="Makela M.R."/>
            <person name="Barry K."/>
            <person name="Chovatia M."/>
            <person name="Clum A."/>
            <person name="Daum C."/>
            <person name="Haridas S."/>
            <person name="He G."/>
            <person name="LaButti K."/>
            <person name="Lipzen A."/>
            <person name="Mondo S."/>
            <person name="Riley R."/>
            <person name="Salamov A."/>
            <person name="Simmons B.A."/>
            <person name="Magnuson J.K."/>
            <person name="Henrissat B."/>
            <person name="Mortensen U.H."/>
            <person name="Larsen T.O."/>
            <person name="Devries R.P."/>
            <person name="Grigoriev I.V."/>
            <person name="Machida M."/>
            <person name="Baker S.E."/>
            <person name="Andersen M.R."/>
        </authorList>
    </citation>
    <scope>NUCLEOTIDE SEQUENCE [LARGE SCALE GENOMIC DNA]</scope>
    <source>
        <strain evidence="3 4">CBS 151.66</strain>
    </source>
</reference>
<feature type="compositionally biased region" description="Polar residues" evidence="1">
    <location>
        <begin position="1"/>
        <end position="14"/>
    </location>
</feature>
<evidence type="ECO:0000313" key="4">
    <source>
        <dbReference type="Proteomes" id="UP000326565"/>
    </source>
</evidence>
<sequence>MEQITNFFQPSGTPKKNHHSPEKHKDSKSHATHDAQAARQREILQATARETIYVSRKILRQLPDIDAYYSRKFSSETLLRLNPVMCPTHPQPATIKVVNEDTLNAAIDLWQKHLGKGTPAIVNFANRHNPGGGWMNGAVAQEEAICYRSSLGLSLTASHYPLATNEALYTPDVLILRRDMASGHSLLVPEIPVDKLPVVSALTVAALFHPKVRTFDMRKFSHELGLQRRDKHVFHHDKDRNITKAKMRLVLRIAAEHGHDQLVLGALGCGVFANPPEDVAHCWLEVLREDEFWGNWWREVVFAVYDPTNNGNYEIFNQVLSGKKV</sequence>
<evidence type="ECO:0000259" key="2">
    <source>
        <dbReference type="Pfam" id="PF10021"/>
    </source>
</evidence>
<dbReference type="InterPro" id="IPR043472">
    <property type="entry name" value="Macro_dom-like"/>
</dbReference>
<dbReference type="Proteomes" id="UP000326565">
    <property type="component" value="Unassembled WGS sequence"/>
</dbReference>
<dbReference type="SUPFAM" id="SSF52949">
    <property type="entry name" value="Macro domain-like"/>
    <property type="match status" value="1"/>
</dbReference>
<dbReference type="NCBIfam" id="TIGR02452">
    <property type="entry name" value="TIGR02452 family protein"/>
    <property type="match status" value="1"/>
</dbReference>
<name>A0A5N5WNI3_9EURO</name>
<dbReference type="InterPro" id="IPR012664">
    <property type="entry name" value="CHP02452"/>
</dbReference>
<accession>A0A5N5WNI3</accession>
<dbReference type="AlphaFoldDB" id="A0A5N5WNI3"/>
<protein>
    <recommendedName>
        <fullName evidence="2">Microbial-type PARG catalytic domain-containing protein</fullName>
    </recommendedName>
</protein>